<reference evidence="4 5" key="1">
    <citation type="submission" date="2019-07" db="EMBL/GenBank/DDBJ databases">
        <title>The Draft Genome Sequence of Rhizobium tropici SARCC-755 Associated with Superior Nodulation on Pigeonpea (Cajanus cajan (L.) Millsp.).</title>
        <authorList>
            <person name="Bopape F.L."/>
            <person name="Hassen A.I."/>
            <person name="Swanevelder Z.H."/>
            <person name="Gwata E.T."/>
        </authorList>
    </citation>
    <scope>NUCLEOTIDE SEQUENCE [LARGE SCALE GENOMIC DNA]</scope>
    <source>
        <strain evidence="4 5">SARCC-755</strain>
    </source>
</reference>
<dbReference type="InterPro" id="IPR050832">
    <property type="entry name" value="Bact_Acetyltransf"/>
</dbReference>
<dbReference type="Proteomes" id="UP000323608">
    <property type="component" value="Unassembled WGS sequence"/>
</dbReference>
<dbReference type="PROSITE" id="PS51186">
    <property type="entry name" value="GNAT"/>
    <property type="match status" value="1"/>
</dbReference>
<evidence type="ECO:0000313" key="4">
    <source>
        <dbReference type="EMBL" id="KAA1183893.1"/>
    </source>
</evidence>
<dbReference type="OrthoDB" id="9799092at2"/>
<dbReference type="CDD" id="cd04301">
    <property type="entry name" value="NAT_SF"/>
    <property type="match status" value="1"/>
</dbReference>
<dbReference type="EMBL" id="VNIP01000004">
    <property type="protein sequence ID" value="KAA1183893.1"/>
    <property type="molecule type" value="Genomic_DNA"/>
</dbReference>
<organism evidence="4 5">
    <name type="scientific">Rhizobium tropici</name>
    <dbReference type="NCBI Taxonomy" id="398"/>
    <lineage>
        <taxon>Bacteria</taxon>
        <taxon>Pseudomonadati</taxon>
        <taxon>Pseudomonadota</taxon>
        <taxon>Alphaproteobacteria</taxon>
        <taxon>Hyphomicrobiales</taxon>
        <taxon>Rhizobiaceae</taxon>
        <taxon>Rhizobium/Agrobacterium group</taxon>
        <taxon>Rhizobium</taxon>
    </lineage>
</organism>
<sequence>MPTDARGLLIRQLSIDDIEIFRRIRLEALSCDPSSFASLYDDWADLPDQEWHNRWSDPVFVAFVNGEPVGMMGLSRQRPGKMAHRATLRSVYVRKGERGSGVAADLLVTVSDYARNLGILQLELAVNAENIVAMQFYRRHGFVKVGRIPGGVLDGGREIDDIIMVRRLDG</sequence>
<dbReference type="PANTHER" id="PTHR43877:SF2">
    <property type="entry name" value="AMINOALKYLPHOSPHONATE N-ACETYLTRANSFERASE-RELATED"/>
    <property type="match status" value="1"/>
</dbReference>
<dbReference type="PANTHER" id="PTHR43877">
    <property type="entry name" value="AMINOALKYLPHOSPHONATE N-ACETYLTRANSFERASE-RELATED-RELATED"/>
    <property type="match status" value="1"/>
</dbReference>
<dbReference type="Pfam" id="PF00583">
    <property type="entry name" value="Acetyltransf_1"/>
    <property type="match status" value="1"/>
</dbReference>
<gene>
    <name evidence="4" type="ORF">FP026_07685</name>
</gene>
<dbReference type="RefSeq" id="WP_149634019.1">
    <property type="nucleotide sequence ID" value="NZ_VNIP01000004.1"/>
</dbReference>
<comment type="caution">
    <text evidence="4">The sequence shown here is derived from an EMBL/GenBank/DDBJ whole genome shotgun (WGS) entry which is preliminary data.</text>
</comment>
<dbReference type="InterPro" id="IPR000182">
    <property type="entry name" value="GNAT_dom"/>
</dbReference>
<proteinExistence type="predicted"/>
<dbReference type="AlphaFoldDB" id="A0A5B0WAI6"/>
<accession>A0A5B0WAI6</accession>
<dbReference type="SUPFAM" id="SSF55729">
    <property type="entry name" value="Acyl-CoA N-acyltransferases (Nat)"/>
    <property type="match status" value="1"/>
</dbReference>
<evidence type="ECO:0000313" key="5">
    <source>
        <dbReference type="Proteomes" id="UP000323608"/>
    </source>
</evidence>
<keyword evidence="1 4" id="KW-0808">Transferase</keyword>
<dbReference type="GO" id="GO:0016747">
    <property type="term" value="F:acyltransferase activity, transferring groups other than amino-acyl groups"/>
    <property type="evidence" value="ECO:0007669"/>
    <property type="project" value="InterPro"/>
</dbReference>
<feature type="domain" description="N-acetyltransferase" evidence="3">
    <location>
        <begin position="8"/>
        <end position="169"/>
    </location>
</feature>
<evidence type="ECO:0000259" key="3">
    <source>
        <dbReference type="PROSITE" id="PS51186"/>
    </source>
</evidence>
<protein>
    <submittedName>
        <fullName evidence="4">GNAT family N-acetyltransferase</fullName>
    </submittedName>
</protein>
<dbReference type="InterPro" id="IPR016181">
    <property type="entry name" value="Acyl_CoA_acyltransferase"/>
</dbReference>
<name>A0A5B0WAI6_RHITR</name>
<dbReference type="Gene3D" id="3.40.630.30">
    <property type="match status" value="1"/>
</dbReference>
<evidence type="ECO:0000256" key="1">
    <source>
        <dbReference type="ARBA" id="ARBA00022679"/>
    </source>
</evidence>
<evidence type="ECO:0000256" key="2">
    <source>
        <dbReference type="ARBA" id="ARBA00023315"/>
    </source>
</evidence>
<keyword evidence="2" id="KW-0012">Acyltransferase</keyword>